<evidence type="ECO:0000313" key="1">
    <source>
        <dbReference type="EMBL" id="KAL3577424.1"/>
    </source>
</evidence>
<gene>
    <name evidence="1" type="ORF">D5086_022707</name>
</gene>
<proteinExistence type="predicted"/>
<keyword evidence="2" id="KW-1185">Reference proteome</keyword>
<organism evidence="1 2">
    <name type="scientific">Populus alba</name>
    <name type="common">White poplar</name>
    <dbReference type="NCBI Taxonomy" id="43335"/>
    <lineage>
        <taxon>Eukaryota</taxon>
        <taxon>Viridiplantae</taxon>
        <taxon>Streptophyta</taxon>
        <taxon>Embryophyta</taxon>
        <taxon>Tracheophyta</taxon>
        <taxon>Spermatophyta</taxon>
        <taxon>Magnoliopsida</taxon>
        <taxon>eudicotyledons</taxon>
        <taxon>Gunneridae</taxon>
        <taxon>Pentapetalae</taxon>
        <taxon>rosids</taxon>
        <taxon>fabids</taxon>
        <taxon>Malpighiales</taxon>
        <taxon>Salicaceae</taxon>
        <taxon>Saliceae</taxon>
        <taxon>Populus</taxon>
    </lineage>
</organism>
<sequence>MASKRINKELKDLQKDPPASCSAGPVADDMFHWQATIMGPADSPFTGGVFLVSIHFPPDYPFKPPKVSFRTKVFHPNINSNGSICLDILKEQWSPALTISKVLLSICSLLTDPNPDDPLVPEIAHMYKTDRANCMKTEMQNVIYALLHSMCLGLKSIQLSFIPSSNARAFEEELFIHHCGGRFLVLSNFQWACLKFLGPRPGLGTGLHWTRECSPSS</sequence>
<protein>
    <submittedName>
        <fullName evidence="1">Uncharacterized protein</fullName>
    </submittedName>
</protein>
<evidence type="ECO:0000313" key="2">
    <source>
        <dbReference type="Proteomes" id="UP000309997"/>
    </source>
</evidence>
<reference evidence="1 2" key="1">
    <citation type="journal article" date="2024" name="Plant Biotechnol. J.">
        <title>Genome and CRISPR/Cas9 system of a widespread forest tree (Populus alba) in the world.</title>
        <authorList>
            <person name="Liu Y.J."/>
            <person name="Jiang P.F."/>
            <person name="Han X.M."/>
            <person name="Li X.Y."/>
            <person name="Wang H.M."/>
            <person name="Wang Y.J."/>
            <person name="Wang X.X."/>
            <person name="Zeng Q.Y."/>
        </authorList>
    </citation>
    <scope>NUCLEOTIDE SEQUENCE [LARGE SCALE GENOMIC DNA]</scope>
    <source>
        <strain evidence="2">cv. PAL-ZL1</strain>
    </source>
</reference>
<comment type="caution">
    <text evidence="1">The sequence shown here is derived from an EMBL/GenBank/DDBJ whole genome shotgun (WGS) entry which is preliminary data.</text>
</comment>
<dbReference type="Proteomes" id="UP000309997">
    <property type="component" value="Unassembled WGS sequence"/>
</dbReference>
<dbReference type="EMBL" id="RCHU02000011">
    <property type="protein sequence ID" value="KAL3577424.1"/>
    <property type="molecule type" value="Genomic_DNA"/>
</dbReference>
<name>A0ACC4BFW8_POPAL</name>
<accession>A0ACC4BFW8</accession>